<feature type="transmembrane region" description="Helical" evidence="13">
    <location>
        <begin position="955"/>
        <end position="974"/>
    </location>
</feature>
<dbReference type="FunFam" id="1.20.1560.10:FF:000018">
    <property type="entry name" value="ATP-binding cassette subfamily B member 11"/>
    <property type="match status" value="1"/>
</dbReference>
<dbReference type="CDD" id="cd18578">
    <property type="entry name" value="ABC_6TM_Pgp_ABCB1_D2_like"/>
    <property type="match status" value="1"/>
</dbReference>
<dbReference type="GO" id="GO:0005524">
    <property type="term" value="F:ATP binding"/>
    <property type="evidence" value="ECO:0007669"/>
    <property type="project" value="UniProtKB-KW"/>
</dbReference>
<feature type="domain" description="ABC transmembrane type-1" evidence="15">
    <location>
        <begin position="33"/>
        <end position="351"/>
    </location>
</feature>
<dbReference type="Pfam" id="PF00664">
    <property type="entry name" value="ABC_membrane"/>
    <property type="match status" value="2"/>
</dbReference>
<dbReference type="SMART" id="SM00382">
    <property type="entry name" value="AAA"/>
    <property type="match status" value="2"/>
</dbReference>
<dbReference type="CDD" id="cd03249">
    <property type="entry name" value="ABC_MTABC3_MDL1_MDL2"/>
    <property type="match status" value="2"/>
</dbReference>
<evidence type="ECO:0000256" key="4">
    <source>
        <dbReference type="ARBA" id="ARBA00022475"/>
    </source>
</evidence>
<evidence type="ECO:0000256" key="10">
    <source>
        <dbReference type="ARBA" id="ARBA00022989"/>
    </source>
</evidence>
<keyword evidence="12" id="KW-0325">Glycoprotein</keyword>
<dbReference type="InterPro" id="IPR003439">
    <property type="entry name" value="ABC_transporter-like_ATP-bd"/>
</dbReference>
<keyword evidence="8" id="KW-0067">ATP-binding</keyword>
<evidence type="ECO:0000256" key="3">
    <source>
        <dbReference type="ARBA" id="ARBA00022448"/>
    </source>
</evidence>
<evidence type="ECO:0000256" key="11">
    <source>
        <dbReference type="ARBA" id="ARBA00023136"/>
    </source>
</evidence>
<keyword evidence="4" id="KW-1003">Cell membrane</keyword>
<dbReference type="InterPro" id="IPR017871">
    <property type="entry name" value="ABC_transporter-like_CS"/>
</dbReference>
<feature type="transmembrane region" description="Helical" evidence="13">
    <location>
        <begin position="185"/>
        <end position="205"/>
    </location>
</feature>
<organism evidence="16 17">
    <name type="scientific">Cyprinus carpio</name>
    <name type="common">Common carp</name>
    <dbReference type="NCBI Taxonomy" id="7962"/>
    <lineage>
        <taxon>Eukaryota</taxon>
        <taxon>Metazoa</taxon>
        <taxon>Chordata</taxon>
        <taxon>Craniata</taxon>
        <taxon>Vertebrata</taxon>
        <taxon>Euteleostomi</taxon>
        <taxon>Actinopterygii</taxon>
        <taxon>Neopterygii</taxon>
        <taxon>Teleostei</taxon>
        <taxon>Ostariophysi</taxon>
        <taxon>Cypriniformes</taxon>
        <taxon>Cyprinidae</taxon>
        <taxon>Cyprininae</taxon>
        <taxon>Cyprinus</taxon>
    </lineage>
</organism>
<feature type="transmembrane region" description="Helical" evidence="13">
    <location>
        <begin position="738"/>
        <end position="758"/>
    </location>
</feature>
<evidence type="ECO:0000313" key="16">
    <source>
        <dbReference type="Ensembl" id="ENSCCRP00020043350.1"/>
    </source>
</evidence>
<dbReference type="Gene3D" id="3.40.50.300">
    <property type="entry name" value="P-loop containing nucleotide triphosphate hydrolases"/>
    <property type="match status" value="2"/>
</dbReference>
<feature type="transmembrane region" description="Helical" evidence="13">
    <location>
        <begin position="110"/>
        <end position="136"/>
    </location>
</feature>
<dbReference type="Pfam" id="PF00005">
    <property type="entry name" value="ABC_tran"/>
    <property type="match status" value="2"/>
</dbReference>
<dbReference type="Proteomes" id="UP000694701">
    <property type="component" value="Unplaced"/>
</dbReference>
<feature type="domain" description="ABC transporter" evidence="14">
    <location>
        <begin position="1021"/>
        <end position="1259"/>
    </location>
</feature>
<keyword evidence="11 13" id="KW-0472">Membrane</keyword>
<dbReference type="SUPFAM" id="SSF52540">
    <property type="entry name" value="P-loop containing nucleoside triphosphate hydrolases"/>
    <property type="match status" value="2"/>
</dbReference>
<proteinExistence type="inferred from homology"/>
<name>A0A8C2HGD9_CYPCA</name>
<keyword evidence="7" id="KW-0547">Nucleotide-binding</keyword>
<dbReference type="GO" id="GO:0005743">
    <property type="term" value="C:mitochondrial inner membrane"/>
    <property type="evidence" value="ECO:0007669"/>
    <property type="project" value="TreeGrafter"/>
</dbReference>
<feature type="transmembrane region" description="Helical" evidence="13">
    <location>
        <begin position="695"/>
        <end position="718"/>
    </location>
</feature>
<dbReference type="CDD" id="cd18577">
    <property type="entry name" value="ABC_6TM_Pgp_ABCB1_D1_like"/>
    <property type="match status" value="1"/>
</dbReference>
<evidence type="ECO:0000259" key="15">
    <source>
        <dbReference type="PROSITE" id="PS50929"/>
    </source>
</evidence>
<evidence type="ECO:0000259" key="14">
    <source>
        <dbReference type="PROSITE" id="PS50893"/>
    </source>
</evidence>
<dbReference type="FunFam" id="3.40.50.300:FF:000479">
    <property type="entry name" value="Multidrug resistance protein 1A"/>
    <property type="match status" value="2"/>
</dbReference>
<evidence type="ECO:0000313" key="17">
    <source>
        <dbReference type="Proteomes" id="UP000694701"/>
    </source>
</evidence>
<evidence type="ECO:0000256" key="6">
    <source>
        <dbReference type="ARBA" id="ARBA00022737"/>
    </source>
</evidence>
<feature type="transmembrane region" description="Helical" evidence="13">
    <location>
        <begin position="923"/>
        <end position="943"/>
    </location>
</feature>
<evidence type="ECO:0000256" key="2">
    <source>
        <dbReference type="ARBA" id="ARBA00007577"/>
    </source>
</evidence>
<sequence>MDLILDFSLTSLFLISVQFRFATWKEVLMMVEGSVCSLVHGAASPLMLLVYGMMTNTFVGYELEVQELANPNKTCINNTITWLDGTVVERLDNSTTYCGVDIEAEMTKFAFYYVGIGAGVLILSYFQIALWVSAAARQIQRIRKMYFRKIMCMEIGWFDRNSIGELNTRISDDINKINNAIADQVSIFIERISTFIFGFMVGFIGGWKLTLVVIAVSPLIGLAAGLMAVARLTGHELTAYAKAGSVADEVLSSMRTVAAFGGEHKETERYDRNLVEAQAWGIKKGAIIGVFQGYLWCIIFLCYALAFWYGSKLVIETKELTPGGLVQVFFGVLMGAVNLGQASPCLEAFASGRAAAKSIFDTIDREPEIDCFSEEGHVLDKVKGDIEFHSVHFNYPSRPEVKILDDLNVVVKAGETTAFVGPSGSGKSTTIQLIQRFYDPKEGMVTLDGHDIRSLNIQWLRSLIGIVEQEPVLFATTITENIRYGRAGVTMEEVIEAAKQANAYNFIMDLPQKFDTLVGEGGGQMSGGQKQRIAIARALVRNPRILLLDMATSALDNESEAVVQEALDKARQGRTTISIAHRLSTVHNADVIVGFEHGRTVERGTHRQLLDRNGVYFTLVTLQNQGKDTDSDKPEYSDFSRGSYEMHLNTASHMQCFQFLAKVPYLVLQKSKRKDEEVIEPAPVARILKYNCPEWPYMLLGSLGAAINGSVNPIYALLFSEILGTFSIQDLDEQRRQINGICILFVSIGVLSFFSQFLQGYSFAKSGELLTRRLRKVGFQAMLKQEIGWFDNPINSPGALTTRLANDASMVQGATGSQIGMIVNSLTNIGASFIIAYYFSWKLSLVVTCFLPLIGLSGVFQAKMLTGFANEDKNALEAAGQVSSEALSNIRTIAGLAKEKHFVSQYEEKLQAPYKRAKQKAHVYGICFAFAQCVIFMAFAASFRYGGYLVSNEGLPYMMVFRVISALVTSATALGRASSFTPDYAKAKIAAAQLFKLLDRVPKISLSKTEGHSWDDFKGRIEFKGCRFTYPSRPDIQVLRGLEVSVHPGQTLAFVGSSGCGKSTSVQLLERFYDPDEGQVLIDGHPSASISVPFLRSHIGIVSQEPVLFDCSIAENIQYGDNSRTVSMEEIIEAAKKAYLHDFVMTLPDKYETQVGAQGSQLSRGQKQRIAIARAIVRNPKILLLDEATSALDTESEKVVQAALDEARQGRTCIVIAHRLSTIRTADIIAVMSQGVVIEKGTHEELMARKAAYFKLVTTGAPIS</sequence>
<reference evidence="16" key="1">
    <citation type="submission" date="2025-08" db="UniProtKB">
        <authorList>
            <consortium name="Ensembl"/>
        </authorList>
    </citation>
    <scope>IDENTIFICATION</scope>
</reference>
<dbReference type="InterPro" id="IPR036640">
    <property type="entry name" value="ABC1_TM_sf"/>
</dbReference>
<dbReference type="InterPro" id="IPR039421">
    <property type="entry name" value="Type_1_exporter"/>
</dbReference>
<gene>
    <name evidence="16" type="primary">LOC109075418</name>
</gene>
<dbReference type="AlphaFoldDB" id="A0A8C2HGD9"/>
<dbReference type="GO" id="GO:0015421">
    <property type="term" value="F:ABC-type oligopeptide transporter activity"/>
    <property type="evidence" value="ECO:0007669"/>
    <property type="project" value="TreeGrafter"/>
</dbReference>
<evidence type="ECO:0000256" key="5">
    <source>
        <dbReference type="ARBA" id="ARBA00022692"/>
    </source>
</evidence>
<dbReference type="InterPro" id="IPR003593">
    <property type="entry name" value="AAA+_ATPase"/>
</dbReference>
<keyword evidence="9" id="KW-1278">Translocase</keyword>
<dbReference type="PROSITE" id="PS50893">
    <property type="entry name" value="ABC_TRANSPORTER_2"/>
    <property type="match status" value="2"/>
</dbReference>
<comment type="subcellular location">
    <subcellularLocation>
        <location evidence="1">Cell membrane</location>
        <topology evidence="1">Multi-pass membrane protein</topology>
    </subcellularLocation>
</comment>
<evidence type="ECO:0000256" key="8">
    <source>
        <dbReference type="ARBA" id="ARBA00022840"/>
    </source>
</evidence>
<protein>
    <submittedName>
        <fullName evidence="16">ATP-binding cassette, sub-family B (MDR/TAP), member 11a</fullName>
    </submittedName>
</protein>
<evidence type="ECO:0000256" key="13">
    <source>
        <dbReference type="SAM" id="Phobius"/>
    </source>
</evidence>
<keyword evidence="6" id="KW-0677">Repeat</keyword>
<dbReference type="SUPFAM" id="SSF90123">
    <property type="entry name" value="ABC transporter transmembrane region"/>
    <property type="match status" value="2"/>
</dbReference>
<feature type="transmembrane region" description="Helical" evidence="13">
    <location>
        <begin position="286"/>
        <end position="309"/>
    </location>
</feature>
<dbReference type="FunFam" id="1.20.1560.10:FF:000046">
    <property type="entry name" value="ATP-binding cassette subfamily B member 11"/>
    <property type="match status" value="1"/>
</dbReference>
<keyword evidence="10 13" id="KW-1133">Transmembrane helix</keyword>
<accession>A0A8C2HGD9</accession>
<dbReference type="Gene3D" id="1.20.1560.10">
    <property type="entry name" value="ABC transporter type 1, transmembrane domain"/>
    <property type="match status" value="2"/>
</dbReference>
<evidence type="ECO:0000256" key="9">
    <source>
        <dbReference type="ARBA" id="ARBA00022967"/>
    </source>
</evidence>
<evidence type="ECO:0000256" key="7">
    <source>
        <dbReference type="ARBA" id="ARBA00022741"/>
    </source>
</evidence>
<evidence type="ECO:0000256" key="12">
    <source>
        <dbReference type="ARBA" id="ARBA00023180"/>
    </source>
</evidence>
<evidence type="ECO:0000256" key="1">
    <source>
        <dbReference type="ARBA" id="ARBA00004651"/>
    </source>
</evidence>
<dbReference type="InterPro" id="IPR027417">
    <property type="entry name" value="P-loop_NTPase"/>
</dbReference>
<dbReference type="Ensembl" id="ENSCCRT00020047292.1">
    <property type="protein sequence ID" value="ENSCCRP00020043350.1"/>
    <property type="gene ID" value="ENSCCRG00020012977.1"/>
</dbReference>
<dbReference type="PROSITE" id="PS00211">
    <property type="entry name" value="ABC_TRANSPORTER_1"/>
    <property type="match status" value="1"/>
</dbReference>
<dbReference type="GO" id="GO:0090374">
    <property type="term" value="P:oligopeptide export from mitochondrion"/>
    <property type="evidence" value="ECO:0007669"/>
    <property type="project" value="TreeGrafter"/>
</dbReference>
<feature type="transmembrane region" description="Helical" evidence="13">
    <location>
        <begin position="835"/>
        <end position="856"/>
    </location>
</feature>
<dbReference type="GO" id="GO:0016887">
    <property type="term" value="F:ATP hydrolysis activity"/>
    <property type="evidence" value="ECO:0007669"/>
    <property type="project" value="InterPro"/>
</dbReference>
<dbReference type="InterPro" id="IPR011527">
    <property type="entry name" value="ABC1_TM_dom"/>
</dbReference>
<keyword evidence="5 13" id="KW-0812">Transmembrane</keyword>
<dbReference type="GO" id="GO:0005886">
    <property type="term" value="C:plasma membrane"/>
    <property type="evidence" value="ECO:0007669"/>
    <property type="project" value="UniProtKB-SubCell"/>
</dbReference>
<keyword evidence="3" id="KW-0813">Transport</keyword>
<dbReference type="PROSITE" id="PS50929">
    <property type="entry name" value="ABC_TM1F"/>
    <property type="match status" value="2"/>
</dbReference>
<comment type="similarity">
    <text evidence="2">Belongs to the ABC transporter superfamily. ABCB family. Multidrug resistance exporter (TC 3.A.1.201) subfamily.</text>
</comment>
<feature type="domain" description="ABC transporter" evidence="14">
    <location>
        <begin position="386"/>
        <end position="622"/>
    </location>
</feature>
<dbReference type="PANTHER" id="PTHR43394">
    <property type="entry name" value="ATP-DEPENDENT PERMEASE MDL1, MITOCHONDRIAL"/>
    <property type="match status" value="1"/>
</dbReference>
<feature type="transmembrane region" description="Helical" evidence="13">
    <location>
        <begin position="211"/>
        <end position="232"/>
    </location>
</feature>
<feature type="domain" description="ABC transmembrane type-1" evidence="15">
    <location>
        <begin position="699"/>
        <end position="986"/>
    </location>
</feature>
<dbReference type="PANTHER" id="PTHR43394:SF24">
    <property type="entry name" value="BILE SALT EXPORT PUMP"/>
    <property type="match status" value="1"/>
</dbReference>